<dbReference type="PROSITE" id="PS51715">
    <property type="entry name" value="G_GB1_RHD3"/>
    <property type="match status" value="1"/>
</dbReference>
<keyword evidence="5" id="KW-1185">Reference proteome</keyword>
<dbReference type="SUPFAM" id="SSF75304">
    <property type="entry name" value="Amidase signature (AS) enzymes"/>
    <property type="match status" value="1"/>
</dbReference>
<dbReference type="RefSeq" id="WP_307323519.1">
    <property type="nucleotide sequence ID" value="NZ_JAUSUG010000004.1"/>
</dbReference>
<dbReference type="EMBL" id="JAUSUG010000004">
    <property type="protein sequence ID" value="MDQ0254074.1"/>
    <property type="molecule type" value="Genomic_DNA"/>
</dbReference>
<evidence type="ECO:0000256" key="1">
    <source>
        <dbReference type="ARBA" id="ARBA00022741"/>
    </source>
</evidence>
<feature type="domain" description="GB1/RHD3-type G" evidence="3">
    <location>
        <begin position="1"/>
        <end position="45"/>
    </location>
</feature>
<accession>A0ABT9ZSA5</accession>
<dbReference type="InterPro" id="IPR036928">
    <property type="entry name" value="AS_sf"/>
</dbReference>
<name>A0ABT9ZSA5_9BACI</name>
<dbReference type="PANTHER" id="PTHR42678:SF34">
    <property type="entry name" value="OS04G0183300 PROTEIN"/>
    <property type="match status" value="1"/>
</dbReference>
<organism evidence="4 5">
    <name type="scientific">Evansella vedderi</name>
    <dbReference type="NCBI Taxonomy" id="38282"/>
    <lineage>
        <taxon>Bacteria</taxon>
        <taxon>Bacillati</taxon>
        <taxon>Bacillota</taxon>
        <taxon>Bacilli</taxon>
        <taxon>Bacillales</taxon>
        <taxon>Bacillaceae</taxon>
        <taxon>Evansella</taxon>
    </lineage>
</organism>
<protein>
    <submittedName>
        <fullName evidence="4">Amidase</fullName>
        <ecNumber evidence="4">3.5.1.4</ecNumber>
    </submittedName>
</protein>
<dbReference type="GO" id="GO:0004040">
    <property type="term" value="F:amidase activity"/>
    <property type="evidence" value="ECO:0007669"/>
    <property type="project" value="UniProtKB-EC"/>
</dbReference>
<keyword evidence="4" id="KW-0378">Hydrolase</keyword>
<keyword evidence="1" id="KW-0547">Nucleotide-binding</keyword>
<dbReference type="InterPro" id="IPR023631">
    <property type="entry name" value="Amidase_dom"/>
</dbReference>
<dbReference type="Pfam" id="PF01425">
    <property type="entry name" value="Amidase"/>
    <property type="match status" value="1"/>
</dbReference>
<gene>
    <name evidence="4" type="ORF">J2S74_001447</name>
</gene>
<dbReference type="Gene3D" id="3.90.1300.10">
    <property type="entry name" value="Amidase signature (AS) domain"/>
    <property type="match status" value="1"/>
</dbReference>
<evidence type="ECO:0000313" key="5">
    <source>
        <dbReference type="Proteomes" id="UP001230005"/>
    </source>
</evidence>
<evidence type="ECO:0000256" key="2">
    <source>
        <dbReference type="ARBA" id="ARBA00023134"/>
    </source>
</evidence>
<dbReference type="InterPro" id="IPR030386">
    <property type="entry name" value="G_GB1_RHD3_dom"/>
</dbReference>
<reference evidence="4 5" key="1">
    <citation type="submission" date="2023-07" db="EMBL/GenBank/DDBJ databases">
        <title>Genomic Encyclopedia of Type Strains, Phase IV (KMG-IV): sequencing the most valuable type-strain genomes for metagenomic binning, comparative biology and taxonomic classification.</title>
        <authorList>
            <person name="Goeker M."/>
        </authorList>
    </citation>
    <scope>NUCLEOTIDE SEQUENCE [LARGE SCALE GENOMIC DNA]</scope>
    <source>
        <strain evidence="4 5">DSM 9768</strain>
    </source>
</reference>
<dbReference type="EC" id="3.5.1.4" evidence="4"/>
<dbReference type="NCBIfam" id="NF005300">
    <property type="entry name" value="PRK06828.1"/>
    <property type="match status" value="1"/>
</dbReference>
<dbReference type="Proteomes" id="UP001230005">
    <property type="component" value="Unassembled WGS sequence"/>
</dbReference>
<keyword evidence="2" id="KW-0342">GTP-binding</keyword>
<comment type="caution">
    <text evidence="4">The sequence shown here is derived from an EMBL/GenBank/DDBJ whole genome shotgun (WGS) entry which is preliminary data.</text>
</comment>
<evidence type="ECO:0000259" key="3">
    <source>
        <dbReference type="PROSITE" id="PS51715"/>
    </source>
</evidence>
<sequence length="489" mass="52237">MKNPKLKELLENWLLEASIDDIQEKFSSGELTSRELTLLYLNRIANVDKKEGGVNSILEVNPDALQIADALDKERFQAGARGPLHGIPVLIKDNIATKDKMHTSAGSLALADSYAIKDAFIVEKLREAGAVILGKTNMTEWANFMTQGMPSGYSSRGGQVKNPYGDPFDCGGSSSGSGSSIAANLAVVAVGTETSGSILSPASQNSLVGVKPTVGLVSRTGIIPISHTQDTAGPMARTVKDAALLLNALTGLDPQDTVTGTNAAYKEFDFTSVLDPDGLKGAKIGIARETYFEYLKGDKVFLLNDAIEKLQELGAEVVDVVIPSTKEKWTYDVLVHEFKVGLNAYLKEYTSGKGEIRSLADVIAFNYRQPKGMLKYGQTLLVEAENTSGTLTEGKYLESLEQDQYLSKEGGIDAALVENGLDAILFPNNFGAAIPAKAGYPSVTVPCGYTGEGEPVGITFTGSAYSEATLLKLAYAYEQGTKHRVAPKV</sequence>
<dbReference type="PANTHER" id="PTHR42678">
    <property type="entry name" value="AMIDASE"/>
    <property type="match status" value="1"/>
</dbReference>
<evidence type="ECO:0000313" key="4">
    <source>
        <dbReference type="EMBL" id="MDQ0254074.1"/>
    </source>
</evidence>
<proteinExistence type="predicted"/>